<gene>
    <name evidence="1" type="ORF">Amon02_000875400</name>
</gene>
<dbReference type="Proteomes" id="UP001165064">
    <property type="component" value="Unassembled WGS sequence"/>
</dbReference>
<protein>
    <submittedName>
        <fullName evidence="1">Unnamed protein product</fullName>
    </submittedName>
</protein>
<evidence type="ECO:0000313" key="2">
    <source>
        <dbReference type="Proteomes" id="UP001165064"/>
    </source>
</evidence>
<accession>A0ACB5TLU1</accession>
<sequence>MFCVVVSSFGVCLAQVGVLALVNVEGAIYANANVVGNAVAGVLPSISMIAAVLLNTTGKGSNEGDSGEIDQMAADKSRVREAIIYFLVSALVASSVLVFVFLLRKFEREQQQDSYQKLNPDVSIVPGGELGNDGSSSNIFVDDVHDQHDDIESSETEEEHVNIPFSQLWFYLKYVFSSIFLTFALTLIFPVYASSVESTGTLIEKKLFIPLAFLVWNAGDLAGRIICAFPKVEIKNQKLLIAYSISRSLFVPLFMGCNIKNRGEGFIGDIGYLILQFLFGLTNGHIFSSCFMLIGELLNTDKEKKAAAGYTALLVNLSLLFGSVLSYVFTYWIS</sequence>
<keyword evidence="2" id="KW-1185">Reference proteome</keyword>
<comment type="caution">
    <text evidence="1">The sequence shown here is derived from an EMBL/GenBank/DDBJ whole genome shotgun (WGS) entry which is preliminary data.</text>
</comment>
<evidence type="ECO:0000313" key="1">
    <source>
        <dbReference type="EMBL" id="GME90687.1"/>
    </source>
</evidence>
<name>A0ACB5TLU1_AMBMO</name>
<reference evidence="1" key="1">
    <citation type="submission" date="2023-04" db="EMBL/GenBank/DDBJ databases">
        <title>Ambrosiozyma monospora NBRC 10751.</title>
        <authorList>
            <person name="Ichikawa N."/>
            <person name="Sato H."/>
            <person name="Tonouchi N."/>
        </authorList>
    </citation>
    <scope>NUCLEOTIDE SEQUENCE</scope>
    <source>
        <strain evidence="1">NBRC 10751</strain>
    </source>
</reference>
<organism evidence="1 2">
    <name type="scientific">Ambrosiozyma monospora</name>
    <name type="common">Yeast</name>
    <name type="synonym">Endomycopsis monosporus</name>
    <dbReference type="NCBI Taxonomy" id="43982"/>
    <lineage>
        <taxon>Eukaryota</taxon>
        <taxon>Fungi</taxon>
        <taxon>Dikarya</taxon>
        <taxon>Ascomycota</taxon>
        <taxon>Saccharomycotina</taxon>
        <taxon>Pichiomycetes</taxon>
        <taxon>Pichiales</taxon>
        <taxon>Pichiaceae</taxon>
        <taxon>Ambrosiozyma</taxon>
    </lineage>
</organism>
<dbReference type="EMBL" id="BSXS01007891">
    <property type="protein sequence ID" value="GME90687.1"/>
    <property type="molecule type" value="Genomic_DNA"/>
</dbReference>
<proteinExistence type="predicted"/>